<dbReference type="PANTHER" id="PTHR45958:SF18">
    <property type="entry name" value="U-BOX DOMAIN-CONTAINING PROTEIN"/>
    <property type="match status" value="1"/>
</dbReference>
<evidence type="ECO:0000313" key="3">
    <source>
        <dbReference type="Proteomes" id="UP000708148"/>
    </source>
</evidence>
<sequence length="331" mass="36907">MADPFSVTTETLRLIVAIRDRQSQVRQNKKKCQQLIDHVRLLEAILRQLEGSPTLDTTTPVAGAFSRLQLALKDADTLIARAGSMGKVSSFINAMDTKQEFVNVSSALSMSIQGLMLAQSSSGQNDIMEIRRSISKLAQDVVATEYPLELDSRQERLYVNMRQILDQMHNGTTAFSDGRTAMYRLLEDAVGKEDLQAEQQQTFEYIAAELKMASTKKGVMEDFYLRQIQAAIDEGMPRESQYSSRKAYLCPITLQVMKTPVMIIETGVTYEKTSIENWFARGFRTCPVTGKNLASTQLVVNRGLQDAIEGWMRQAEGASSQVPNNGSIRAS</sequence>
<dbReference type="EMBL" id="CAJHUC010000587">
    <property type="protein sequence ID" value="CAD7696990.1"/>
    <property type="molecule type" value="Genomic_DNA"/>
</dbReference>
<dbReference type="InterPro" id="IPR003613">
    <property type="entry name" value="Ubox_domain"/>
</dbReference>
<dbReference type="SMART" id="SM00504">
    <property type="entry name" value="Ubox"/>
    <property type="match status" value="1"/>
</dbReference>
<dbReference type="CDD" id="cd16664">
    <property type="entry name" value="RING-Ubox_PUB"/>
    <property type="match status" value="1"/>
</dbReference>
<dbReference type="CDD" id="cd21037">
    <property type="entry name" value="MLKL_NTD"/>
    <property type="match status" value="1"/>
</dbReference>
<dbReference type="OrthoDB" id="2016400at2759"/>
<dbReference type="GO" id="GO:0016567">
    <property type="term" value="P:protein ubiquitination"/>
    <property type="evidence" value="ECO:0007669"/>
    <property type="project" value="InterPro"/>
</dbReference>
<dbReference type="InterPro" id="IPR059179">
    <property type="entry name" value="MLKL-like_MCAfunc"/>
</dbReference>
<dbReference type="InterPro" id="IPR013083">
    <property type="entry name" value="Znf_RING/FYVE/PHD"/>
</dbReference>
<proteinExistence type="predicted"/>
<evidence type="ECO:0000313" key="2">
    <source>
        <dbReference type="EMBL" id="CAD7696990.1"/>
    </source>
</evidence>
<protein>
    <recommendedName>
        <fullName evidence="1">U-box domain-containing protein</fullName>
    </recommendedName>
</protein>
<dbReference type="PANTHER" id="PTHR45958">
    <property type="entry name" value="RING-TYPE E3 UBIQUITIN TRANSFERASE"/>
    <property type="match status" value="1"/>
</dbReference>
<reference evidence="2" key="1">
    <citation type="submission" date="2020-12" db="EMBL/GenBank/DDBJ databases">
        <authorList>
            <person name="Iha C."/>
        </authorList>
    </citation>
    <scope>NUCLEOTIDE SEQUENCE</scope>
</reference>
<name>A0A8S1IPS7_9CHLO</name>
<dbReference type="GO" id="GO:0007166">
    <property type="term" value="P:cell surface receptor signaling pathway"/>
    <property type="evidence" value="ECO:0007669"/>
    <property type="project" value="InterPro"/>
</dbReference>
<dbReference type="Gene3D" id="1.20.930.20">
    <property type="entry name" value="Adaptor protein Cbl, N-terminal domain"/>
    <property type="match status" value="1"/>
</dbReference>
<dbReference type="Pfam" id="PF04564">
    <property type="entry name" value="U-box"/>
    <property type="match status" value="1"/>
</dbReference>
<dbReference type="InterPro" id="IPR052608">
    <property type="entry name" value="U-box_domain_protein"/>
</dbReference>
<evidence type="ECO:0000259" key="1">
    <source>
        <dbReference type="PROSITE" id="PS51698"/>
    </source>
</evidence>
<accession>A0A8S1IPS7</accession>
<organism evidence="2 3">
    <name type="scientific">Ostreobium quekettii</name>
    <dbReference type="NCBI Taxonomy" id="121088"/>
    <lineage>
        <taxon>Eukaryota</taxon>
        <taxon>Viridiplantae</taxon>
        <taxon>Chlorophyta</taxon>
        <taxon>core chlorophytes</taxon>
        <taxon>Ulvophyceae</taxon>
        <taxon>TCBD clade</taxon>
        <taxon>Bryopsidales</taxon>
        <taxon>Ostreobineae</taxon>
        <taxon>Ostreobiaceae</taxon>
        <taxon>Ostreobium</taxon>
    </lineage>
</organism>
<dbReference type="InterPro" id="IPR045210">
    <property type="entry name" value="RING-Ubox_PUB"/>
</dbReference>
<dbReference type="Gene3D" id="3.30.40.10">
    <property type="entry name" value="Zinc/RING finger domain, C3HC4 (zinc finger)"/>
    <property type="match status" value="1"/>
</dbReference>
<keyword evidence="3" id="KW-1185">Reference proteome</keyword>
<dbReference type="Proteomes" id="UP000708148">
    <property type="component" value="Unassembled WGS sequence"/>
</dbReference>
<dbReference type="AlphaFoldDB" id="A0A8S1IPS7"/>
<dbReference type="GO" id="GO:0004842">
    <property type="term" value="F:ubiquitin-protein transferase activity"/>
    <property type="evidence" value="ECO:0007669"/>
    <property type="project" value="InterPro"/>
</dbReference>
<dbReference type="SUPFAM" id="SSF57850">
    <property type="entry name" value="RING/U-box"/>
    <property type="match status" value="1"/>
</dbReference>
<comment type="caution">
    <text evidence="2">The sequence shown here is derived from an EMBL/GenBank/DDBJ whole genome shotgun (WGS) entry which is preliminary data.</text>
</comment>
<dbReference type="Pfam" id="PF22215">
    <property type="entry name" value="MLKL_N"/>
    <property type="match status" value="1"/>
</dbReference>
<dbReference type="InterPro" id="IPR054000">
    <property type="entry name" value="MLKL_N"/>
</dbReference>
<gene>
    <name evidence="2" type="ORF">OSTQU699_LOCUS2351</name>
</gene>
<dbReference type="InterPro" id="IPR036537">
    <property type="entry name" value="Adaptor_Cbl_N_dom_sf"/>
</dbReference>
<dbReference type="PROSITE" id="PS51698">
    <property type="entry name" value="U_BOX"/>
    <property type="match status" value="1"/>
</dbReference>
<feature type="domain" description="U-box" evidence="1">
    <location>
        <begin position="243"/>
        <end position="318"/>
    </location>
</feature>